<evidence type="ECO:0000259" key="8">
    <source>
        <dbReference type="PROSITE" id="PS50011"/>
    </source>
</evidence>
<dbReference type="SMART" id="SM00220">
    <property type="entry name" value="S_TKc"/>
    <property type="match status" value="1"/>
</dbReference>
<evidence type="ECO:0000256" key="1">
    <source>
        <dbReference type="ARBA" id="ARBA00012513"/>
    </source>
</evidence>
<evidence type="ECO:0000313" key="10">
    <source>
        <dbReference type="Proteomes" id="UP000320806"/>
    </source>
</evidence>
<evidence type="ECO:0000256" key="5">
    <source>
        <dbReference type="ARBA" id="ARBA00022777"/>
    </source>
</evidence>
<dbReference type="InterPro" id="IPR057929">
    <property type="entry name" value="RamC_N"/>
</dbReference>
<keyword evidence="4" id="KW-0547">Nucleotide-binding</keyword>
<protein>
    <recommendedName>
        <fullName evidence="1">non-specific serine/threonine protein kinase</fullName>
        <ecNumber evidence="1">2.7.11.1</ecNumber>
    </recommendedName>
</protein>
<reference evidence="9 10" key="1">
    <citation type="submission" date="2019-06" db="EMBL/GenBank/DDBJ databases">
        <title>Sequencing the genomes of 1000 actinobacteria strains.</title>
        <authorList>
            <person name="Klenk H.-P."/>
        </authorList>
    </citation>
    <scope>NUCLEOTIDE SEQUENCE [LARGE SCALE GENOMIC DNA]</scope>
    <source>
        <strain evidence="9 10">DSM 19828</strain>
    </source>
</reference>
<feature type="domain" description="Protein kinase" evidence="8">
    <location>
        <begin position="214"/>
        <end position="468"/>
    </location>
</feature>
<dbReference type="Pfam" id="PF25816">
    <property type="entry name" value="RamC_N"/>
    <property type="match status" value="1"/>
</dbReference>
<dbReference type="InterPro" id="IPR011009">
    <property type="entry name" value="Kinase-like_dom_sf"/>
</dbReference>
<evidence type="ECO:0000256" key="2">
    <source>
        <dbReference type="ARBA" id="ARBA00022527"/>
    </source>
</evidence>
<evidence type="ECO:0000256" key="6">
    <source>
        <dbReference type="ARBA" id="ARBA00022840"/>
    </source>
</evidence>
<name>A0A542EE30_9MICO</name>
<keyword evidence="2" id="KW-0723">Serine/threonine-protein kinase</keyword>
<organism evidence="9 10">
    <name type="scientific">Yimella lutea</name>
    <dbReference type="NCBI Taxonomy" id="587872"/>
    <lineage>
        <taxon>Bacteria</taxon>
        <taxon>Bacillati</taxon>
        <taxon>Actinomycetota</taxon>
        <taxon>Actinomycetes</taxon>
        <taxon>Micrococcales</taxon>
        <taxon>Dermacoccaceae</taxon>
        <taxon>Yimella</taxon>
    </lineage>
</organism>
<dbReference type="InterPro" id="IPR000719">
    <property type="entry name" value="Prot_kinase_dom"/>
</dbReference>
<dbReference type="EMBL" id="VFMO01000001">
    <property type="protein sequence ID" value="TQJ13598.1"/>
    <property type="molecule type" value="Genomic_DNA"/>
</dbReference>
<dbReference type="Gene3D" id="1.10.510.10">
    <property type="entry name" value="Transferase(Phosphotransferase) domain 1"/>
    <property type="match status" value="1"/>
</dbReference>
<dbReference type="GO" id="GO:0031179">
    <property type="term" value="P:peptide modification"/>
    <property type="evidence" value="ECO:0007669"/>
    <property type="project" value="InterPro"/>
</dbReference>
<dbReference type="GO" id="GO:0005524">
    <property type="term" value="F:ATP binding"/>
    <property type="evidence" value="ECO:0007669"/>
    <property type="project" value="UniProtKB-KW"/>
</dbReference>
<keyword evidence="3" id="KW-0808">Transferase</keyword>
<dbReference type="PANTHER" id="PTHR43289:SF6">
    <property type="entry name" value="SERINE_THREONINE-PROTEIN KINASE NEKL-3"/>
    <property type="match status" value="1"/>
</dbReference>
<feature type="region of interest" description="Disordered" evidence="7">
    <location>
        <begin position="169"/>
        <end position="208"/>
    </location>
</feature>
<proteinExistence type="predicted"/>
<dbReference type="RefSeq" id="WP_141927661.1">
    <property type="nucleotide sequence ID" value="NZ_BAABCI010000033.1"/>
</dbReference>
<keyword evidence="6" id="KW-0067">ATP-binding</keyword>
<dbReference type="OrthoDB" id="1492512at2"/>
<feature type="compositionally biased region" description="Basic and acidic residues" evidence="7">
    <location>
        <begin position="182"/>
        <end position="193"/>
    </location>
</feature>
<comment type="caution">
    <text evidence="9">The sequence shown here is derived from an EMBL/GenBank/DDBJ whole genome shotgun (WGS) entry which is preliminary data.</text>
</comment>
<gene>
    <name evidence="9" type="ORF">FB459_1023</name>
</gene>
<keyword evidence="10" id="KW-1185">Reference proteome</keyword>
<dbReference type="SMART" id="SM01260">
    <property type="entry name" value="LANC_like"/>
    <property type="match status" value="1"/>
</dbReference>
<dbReference type="Pfam" id="PF00069">
    <property type="entry name" value="Pkinase"/>
    <property type="match status" value="1"/>
</dbReference>
<evidence type="ECO:0000256" key="4">
    <source>
        <dbReference type="ARBA" id="ARBA00022741"/>
    </source>
</evidence>
<dbReference type="AlphaFoldDB" id="A0A542EE30"/>
<dbReference type="Proteomes" id="UP000320806">
    <property type="component" value="Unassembled WGS sequence"/>
</dbReference>
<dbReference type="InterPro" id="IPR007822">
    <property type="entry name" value="LANC-like"/>
</dbReference>
<accession>A0A542EE30</accession>
<dbReference type="Gene3D" id="1.50.10.20">
    <property type="match status" value="1"/>
</dbReference>
<keyword evidence="5 9" id="KW-0418">Kinase</keyword>
<sequence length="789" mass="83716">MMDDRFLYFALSDPDFFDVPWPVAQECYDLGPMLPPGWVAAHRHAWQTFAPADARIPASGWKVHVTASETEAELALRRFAQMCIEHDVPFKILRGPRSVRAAHLKYTPSSISTKLGTAYPSGNLTDFVHHLARSLDGVTGPTFVGEHQHRTAPIGLRHGAFEATWVEAADGRSVPGRPAGDGAEHDDRERGRDTPVPPELADVFAPRPEDPLPIEQVRLLHRTNAGGVYTATLADGTPVVLKEARRHTGLDADGVDAVTRLRHELLVLRHLQQTGVTPRVLDHWQRADAEFLVLEHVAGENLATLISRHHPAGHIDASPAEFDALATTVMRGLHEAVAVMHRHDVAHLDLQPANVVVGADGVRVVDLESASVAGRTATTAVGTSGYVGGGGDPFERDAFALERIALTLHEPDSPLAQRRPDIEDELRTGTPDTSRLPLWRARLIEGIIRRATPAREDRLFPGGIETFTTPLGGHSLASGAAGVLSALNALGHAPTEQHLTWLADVPAHARSCRGLWEGVDGVAATLARLGRPDEAVRLASIGDLPRGLSWARGRAGIALAAAETAHLTDDARLRAQANVVLDGVLRDLPDADLRTTGLLTGWAGAALAMLRIGELLGRDLTTAADLAISRELSLLVEQDGCRIALPAGRVRTGLGHGSAAAAVALDALAAAAAQDIERPAFEQIVRGMTRVASPVAGLMDGLAGHVLALSIAGDLTSSRQAAGRATWHCTPTSAGWSVLGAGRLRCSDDLASGSAGLALALGSDQDGLAGLRRVLHLPRATDADCHTGP</sequence>
<dbReference type="SUPFAM" id="SSF56112">
    <property type="entry name" value="Protein kinase-like (PK-like)"/>
    <property type="match status" value="1"/>
</dbReference>
<dbReference type="GO" id="GO:0004674">
    <property type="term" value="F:protein serine/threonine kinase activity"/>
    <property type="evidence" value="ECO:0007669"/>
    <property type="project" value="UniProtKB-KW"/>
</dbReference>
<dbReference type="SUPFAM" id="SSF158745">
    <property type="entry name" value="LanC-like"/>
    <property type="match status" value="1"/>
</dbReference>
<dbReference type="EC" id="2.7.11.1" evidence="1"/>
<evidence type="ECO:0000256" key="7">
    <source>
        <dbReference type="SAM" id="MobiDB-lite"/>
    </source>
</evidence>
<evidence type="ECO:0000313" key="9">
    <source>
        <dbReference type="EMBL" id="TQJ13598.1"/>
    </source>
</evidence>
<evidence type="ECO:0000256" key="3">
    <source>
        <dbReference type="ARBA" id="ARBA00022679"/>
    </source>
</evidence>
<dbReference type="PANTHER" id="PTHR43289">
    <property type="entry name" value="MITOGEN-ACTIVATED PROTEIN KINASE KINASE KINASE 20-RELATED"/>
    <property type="match status" value="1"/>
</dbReference>
<dbReference type="PROSITE" id="PS50011">
    <property type="entry name" value="PROTEIN_KINASE_DOM"/>
    <property type="match status" value="1"/>
</dbReference>